<keyword evidence="5" id="KW-1185">Reference proteome</keyword>
<evidence type="ECO:0000256" key="3">
    <source>
        <dbReference type="HAMAP-Rule" id="MF_01440"/>
    </source>
</evidence>
<dbReference type="RefSeq" id="WP_420904321.1">
    <property type="nucleotide sequence ID" value="NZ_BAAFGK010000004.1"/>
</dbReference>
<keyword evidence="1 3" id="KW-0145">Chemotaxis</keyword>
<dbReference type="EMBL" id="BAAFGK010000004">
    <property type="protein sequence ID" value="GAB0056595.1"/>
    <property type="molecule type" value="Genomic_DNA"/>
</dbReference>
<dbReference type="HAMAP" id="MF_01440">
    <property type="entry name" value="CheD"/>
    <property type="match status" value="1"/>
</dbReference>
<gene>
    <name evidence="3 4" type="primary">cheD</name>
    <name evidence="4" type="ORF">SIID45300_00903</name>
</gene>
<dbReference type="PANTHER" id="PTHR35147:SF1">
    <property type="entry name" value="CHEMORECEPTOR GLUTAMINE DEAMIDASE CHED-RELATED"/>
    <property type="match status" value="1"/>
</dbReference>
<dbReference type="Pfam" id="PF03975">
    <property type="entry name" value="CheD"/>
    <property type="match status" value="1"/>
</dbReference>
<dbReference type="InterPro" id="IPR011324">
    <property type="entry name" value="Cytotoxic_necrot_fac-like_cat"/>
</dbReference>
<dbReference type="Proteomes" id="UP001628193">
    <property type="component" value="Unassembled WGS sequence"/>
</dbReference>
<dbReference type="SUPFAM" id="SSF64438">
    <property type="entry name" value="CNF1/YfiH-like putative cysteine hydrolases"/>
    <property type="match status" value="1"/>
</dbReference>
<comment type="function">
    <text evidence="3">Probably deamidates glutamine residues to glutamate on methyl-accepting chemotaxis receptors (MCPs), playing an important role in chemotaxis.</text>
</comment>
<reference evidence="4 5" key="2">
    <citation type="submission" date="2024-09" db="EMBL/GenBank/DDBJ databases">
        <title>Draft genome sequence of Candidatus Magnetaquicoccaceae bacterium FCR-1.</title>
        <authorList>
            <person name="Shimoshige H."/>
            <person name="Shimamura S."/>
            <person name="Taoka A."/>
            <person name="Kobayashi H."/>
            <person name="Maekawa T."/>
        </authorList>
    </citation>
    <scope>NUCLEOTIDE SEQUENCE [LARGE SCALE GENOMIC DNA]</scope>
    <source>
        <strain evidence="4 5">FCR-1</strain>
    </source>
</reference>
<keyword evidence="2 3" id="KW-0378">Hydrolase</keyword>
<dbReference type="GO" id="GO:0050568">
    <property type="term" value="F:protein-glutamine glutaminase activity"/>
    <property type="evidence" value="ECO:0007669"/>
    <property type="project" value="UniProtKB-EC"/>
</dbReference>
<sequence>MEIIRLDPGELYIGTAPAEVHTVLGSCVSIVFFHERLKLGAICHGRKPDHVCRPATTGLKVCRELGDHVRCSLEFMLAWFDTRGVPRSELEVKLFGGAMMFANSLAGGTGLGMGKRNVDTAMEFIRSRRLHLTASDVGGPWARQIVFFTDTGEIRLKRYRKSAQELERLEQLG</sequence>
<dbReference type="InterPro" id="IPR005659">
    <property type="entry name" value="Chemorcpt_Glu_NH3ase_CheD"/>
</dbReference>
<dbReference type="CDD" id="cd16352">
    <property type="entry name" value="CheD"/>
    <property type="match status" value="1"/>
</dbReference>
<dbReference type="EC" id="3.5.1.44" evidence="3"/>
<comment type="similarity">
    <text evidence="3">Belongs to the CheD family.</text>
</comment>
<dbReference type="InterPro" id="IPR038592">
    <property type="entry name" value="CheD-like_sf"/>
</dbReference>
<evidence type="ECO:0000256" key="1">
    <source>
        <dbReference type="ARBA" id="ARBA00022500"/>
    </source>
</evidence>
<dbReference type="PANTHER" id="PTHR35147">
    <property type="entry name" value="CHEMORECEPTOR GLUTAMINE DEAMIDASE CHED-RELATED"/>
    <property type="match status" value="1"/>
</dbReference>
<accession>A0ABQ0C6U0</accession>
<reference evidence="4 5" key="1">
    <citation type="submission" date="2024-05" db="EMBL/GenBank/DDBJ databases">
        <authorList>
            <consortium name="Candidatus Magnetaquicoccaceae bacterium FCR-1 genome sequencing consortium"/>
            <person name="Shimoshige H."/>
            <person name="Shimamura S."/>
            <person name="Taoka A."/>
            <person name="Kobayashi H."/>
            <person name="Maekawa T."/>
        </authorList>
    </citation>
    <scope>NUCLEOTIDE SEQUENCE [LARGE SCALE GENOMIC DNA]</scope>
    <source>
        <strain evidence="4 5">FCR-1</strain>
    </source>
</reference>
<dbReference type="Gene3D" id="3.30.1330.200">
    <property type="match status" value="1"/>
</dbReference>
<evidence type="ECO:0000313" key="4">
    <source>
        <dbReference type="EMBL" id="GAB0056595.1"/>
    </source>
</evidence>
<proteinExistence type="inferred from homology"/>
<evidence type="ECO:0000313" key="5">
    <source>
        <dbReference type="Proteomes" id="UP001628193"/>
    </source>
</evidence>
<evidence type="ECO:0000256" key="2">
    <source>
        <dbReference type="ARBA" id="ARBA00022801"/>
    </source>
</evidence>
<comment type="caution">
    <text evidence="4">The sequence shown here is derived from an EMBL/GenBank/DDBJ whole genome shotgun (WGS) entry which is preliminary data.</text>
</comment>
<comment type="catalytic activity">
    <reaction evidence="3">
        <text>L-glutaminyl-[protein] + H2O = L-glutamyl-[protein] + NH4(+)</text>
        <dbReference type="Rhea" id="RHEA:16441"/>
        <dbReference type="Rhea" id="RHEA-COMP:10207"/>
        <dbReference type="Rhea" id="RHEA-COMP:10208"/>
        <dbReference type="ChEBI" id="CHEBI:15377"/>
        <dbReference type="ChEBI" id="CHEBI:28938"/>
        <dbReference type="ChEBI" id="CHEBI:29973"/>
        <dbReference type="ChEBI" id="CHEBI:30011"/>
        <dbReference type="EC" id="3.5.1.44"/>
    </reaction>
</comment>
<protein>
    <recommendedName>
        <fullName evidence="3">Probable chemoreceptor glutamine deamidase CheD</fullName>
        <ecNumber evidence="3">3.5.1.44</ecNumber>
    </recommendedName>
</protein>
<name>A0ABQ0C6U0_9PROT</name>
<organism evidence="4 5">
    <name type="scientific">Candidatus Magnetaquiglobus chichijimensis</name>
    <dbReference type="NCBI Taxonomy" id="3141448"/>
    <lineage>
        <taxon>Bacteria</taxon>
        <taxon>Pseudomonadati</taxon>
        <taxon>Pseudomonadota</taxon>
        <taxon>Magnetococcia</taxon>
        <taxon>Magnetococcales</taxon>
        <taxon>Candidatus Magnetaquicoccaceae</taxon>
        <taxon>Candidatus Magnetaquiglobus</taxon>
    </lineage>
</organism>